<dbReference type="InterPro" id="IPR003593">
    <property type="entry name" value="AAA+_ATPase"/>
</dbReference>
<evidence type="ECO:0000256" key="1">
    <source>
        <dbReference type="ARBA" id="ARBA00022448"/>
    </source>
</evidence>
<dbReference type="CDD" id="cd03257">
    <property type="entry name" value="ABC_NikE_OppD_transporters"/>
    <property type="match status" value="1"/>
</dbReference>
<dbReference type="InterPro" id="IPR003439">
    <property type="entry name" value="ABC_transporter-like_ATP-bd"/>
</dbReference>
<evidence type="ECO:0000256" key="3">
    <source>
        <dbReference type="ARBA" id="ARBA00022840"/>
    </source>
</evidence>
<sequence>MIKPIIEVKNIKKSYKVSQKKFNQKTSYIHAVDDVSFHVLPGESFGIVGESGSGKSTIAHLIMGMNKLTDGQIYFKGKDITQLSHAEQKTLYRHLQIVFQDPYSSLNPRKTIEWTLMEPLIIHSLGTKASRKQKVIEVLEEVGLDASYLQKMPHELSGGQRQRIAIASALILNPEVIIIDEGVSALDVSIQASILNLLNELKEKHNLTYLFISHDLNVIQYFCDRIAVVYLGELVEQFRTEEYHKIEHADYTQKLFNAIPSVAFATEQTNSLRKEMTI</sequence>
<dbReference type="RefSeq" id="WP_368653200.1">
    <property type="nucleotide sequence ID" value="NZ_CP162599.1"/>
</dbReference>
<dbReference type="SMART" id="SM00382">
    <property type="entry name" value="AAA"/>
    <property type="match status" value="1"/>
</dbReference>
<name>A0AB39HPE6_9BACI</name>
<dbReference type="InterPro" id="IPR050319">
    <property type="entry name" value="ABC_transp_ATP-bind"/>
</dbReference>
<protein>
    <submittedName>
        <fullName evidence="5">ATP-binding cassette domain-containing protein</fullName>
    </submittedName>
</protein>
<dbReference type="AlphaFoldDB" id="A0AB39HPE6"/>
<evidence type="ECO:0000256" key="2">
    <source>
        <dbReference type="ARBA" id="ARBA00022741"/>
    </source>
</evidence>
<dbReference type="PANTHER" id="PTHR43776">
    <property type="entry name" value="TRANSPORT ATP-BINDING PROTEIN"/>
    <property type="match status" value="1"/>
</dbReference>
<dbReference type="GO" id="GO:0055085">
    <property type="term" value="P:transmembrane transport"/>
    <property type="evidence" value="ECO:0007669"/>
    <property type="project" value="UniProtKB-ARBA"/>
</dbReference>
<dbReference type="EMBL" id="CP162599">
    <property type="protein sequence ID" value="XDK32512.1"/>
    <property type="molecule type" value="Genomic_DNA"/>
</dbReference>
<accession>A0AB39HPE6</accession>
<dbReference type="InterPro" id="IPR017871">
    <property type="entry name" value="ABC_transporter-like_CS"/>
</dbReference>
<gene>
    <name evidence="5" type="ORF">AB4Y30_16125</name>
</gene>
<dbReference type="SUPFAM" id="SSF52540">
    <property type="entry name" value="P-loop containing nucleoside triphosphate hydrolases"/>
    <property type="match status" value="1"/>
</dbReference>
<dbReference type="PROSITE" id="PS50893">
    <property type="entry name" value="ABC_TRANSPORTER_2"/>
    <property type="match status" value="1"/>
</dbReference>
<keyword evidence="2" id="KW-0547">Nucleotide-binding</keyword>
<feature type="domain" description="ABC transporter" evidence="4">
    <location>
        <begin position="6"/>
        <end position="256"/>
    </location>
</feature>
<proteinExistence type="predicted"/>
<dbReference type="InterPro" id="IPR027417">
    <property type="entry name" value="P-loop_NTPase"/>
</dbReference>
<dbReference type="Pfam" id="PF00005">
    <property type="entry name" value="ABC_tran"/>
    <property type="match status" value="1"/>
</dbReference>
<dbReference type="Gene3D" id="3.40.50.300">
    <property type="entry name" value="P-loop containing nucleotide triphosphate hydrolases"/>
    <property type="match status" value="1"/>
</dbReference>
<keyword evidence="1" id="KW-0813">Transport</keyword>
<dbReference type="GO" id="GO:0016887">
    <property type="term" value="F:ATP hydrolysis activity"/>
    <property type="evidence" value="ECO:0007669"/>
    <property type="project" value="InterPro"/>
</dbReference>
<evidence type="ECO:0000313" key="5">
    <source>
        <dbReference type="EMBL" id="XDK32512.1"/>
    </source>
</evidence>
<dbReference type="PANTHER" id="PTHR43776:SF8">
    <property type="entry name" value="ABC TRANSPORTER, ATP-BINDING PROTEIN"/>
    <property type="match status" value="1"/>
</dbReference>
<dbReference type="GO" id="GO:0005524">
    <property type="term" value="F:ATP binding"/>
    <property type="evidence" value="ECO:0007669"/>
    <property type="project" value="UniProtKB-KW"/>
</dbReference>
<keyword evidence="3 5" id="KW-0067">ATP-binding</keyword>
<evidence type="ECO:0000259" key="4">
    <source>
        <dbReference type="PROSITE" id="PS50893"/>
    </source>
</evidence>
<reference evidence="5" key="1">
    <citation type="submission" date="2024-07" db="EMBL/GenBank/DDBJ databases">
        <title>Halotolerant mesophilic bacterium Ornithinibacillus sp. 4-3, sp. nov., isolated from soil.</title>
        <authorList>
            <person name="Sidarenka A.V."/>
            <person name="Guliayeva D.E."/>
            <person name="Leanovich S.I."/>
            <person name="Hileuskaya K.S."/>
            <person name="Akhremchuk A.E."/>
            <person name="Sikolenko M.A."/>
            <person name="Valentovich L.N."/>
        </authorList>
    </citation>
    <scope>NUCLEOTIDE SEQUENCE</scope>
    <source>
        <strain evidence="5">4-3</strain>
    </source>
</reference>
<organism evidence="5">
    <name type="scientific">Ornithinibacillus sp. 4-3</name>
    <dbReference type="NCBI Taxonomy" id="3231488"/>
    <lineage>
        <taxon>Bacteria</taxon>
        <taxon>Bacillati</taxon>
        <taxon>Bacillota</taxon>
        <taxon>Bacilli</taxon>
        <taxon>Bacillales</taxon>
        <taxon>Bacillaceae</taxon>
        <taxon>Ornithinibacillus</taxon>
    </lineage>
</organism>
<dbReference type="PROSITE" id="PS00211">
    <property type="entry name" value="ABC_TRANSPORTER_1"/>
    <property type="match status" value="1"/>
</dbReference>